<dbReference type="PRINTS" id="PR00149">
    <property type="entry name" value="FUMRATELYASE"/>
</dbReference>
<dbReference type="GO" id="GO:0042450">
    <property type="term" value="P:L-arginine biosynthetic process via ornithine"/>
    <property type="evidence" value="ECO:0007669"/>
    <property type="project" value="UniProtKB-UniRule"/>
</dbReference>
<evidence type="ECO:0000256" key="5">
    <source>
        <dbReference type="ARBA" id="ARBA00022605"/>
    </source>
</evidence>
<dbReference type="InterPro" id="IPR000362">
    <property type="entry name" value="Fumarate_lyase_fam"/>
</dbReference>
<dbReference type="PANTHER" id="PTHR43814">
    <property type="entry name" value="ARGININOSUCCINATE LYASE"/>
    <property type="match status" value="1"/>
</dbReference>
<reference evidence="10 11" key="1">
    <citation type="submission" date="2015-08" db="EMBL/GenBank/DDBJ databases">
        <title>Comparative genomics of the Campylobacter concisus group.</title>
        <authorList>
            <person name="Yee E."/>
            <person name="Chapman M.H."/>
            <person name="Huynh S."/>
            <person name="Bono J.L."/>
            <person name="On S.L."/>
            <person name="St Leger J."/>
            <person name="Foster G."/>
            <person name="Parker C.T."/>
            <person name="Miller W.G."/>
        </authorList>
    </citation>
    <scope>NUCLEOTIDE SEQUENCE [LARGE SCALE GENOMIC DNA]</scope>
    <source>
        <strain evidence="10 11">RM9337</strain>
    </source>
</reference>
<evidence type="ECO:0000256" key="2">
    <source>
        <dbReference type="ARBA" id="ARBA00004941"/>
    </source>
</evidence>
<evidence type="ECO:0000256" key="1">
    <source>
        <dbReference type="ARBA" id="ARBA00000985"/>
    </source>
</evidence>
<proteinExistence type="inferred from homology"/>
<dbReference type="PRINTS" id="PR00145">
    <property type="entry name" value="ARGSUCLYASE"/>
</dbReference>
<dbReference type="InterPro" id="IPR024083">
    <property type="entry name" value="Fumarase/histidase_N"/>
</dbReference>
<evidence type="ECO:0000256" key="4">
    <source>
        <dbReference type="ARBA" id="ARBA00022571"/>
    </source>
</evidence>
<feature type="domain" description="Argininosuccinate lyase C-terminal" evidence="9">
    <location>
        <begin position="366"/>
        <end position="432"/>
    </location>
</feature>
<gene>
    <name evidence="7 10" type="primary">argH</name>
    <name evidence="10" type="ORF">CCAL9337_02510</name>
</gene>
<evidence type="ECO:0000256" key="6">
    <source>
        <dbReference type="ARBA" id="ARBA00023239"/>
    </source>
</evidence>
<keyword evidence="5 7" id="KW-0028">Amino-acid biosynthesis</keyword>
<dbReference type="InterPro" id="IPR022761">
    <property type="entry name" value="Fumarate_lyase_N"/>
</dbReference>
<dbReference type="Pfam" id="PF14698">
    <property type="entry name" value="ASL_C2"/>
    <property type="match status" value="1"/>
</dbReference>
<protein>
    <recommendedName>
        <fullName evidence="3 7">Argininosuccinate lyase</fullName>
        <shortName evidence="7">ASAL</shortName>
        <ecNumber evidence="3 7">4.3.2.1</ecNumber>
    </recommendedName>
    <alternativeName>
        <fullName evidence="7">Arginosuccinase</fullName>
    </alternativeName>
</protein>
<keyword evidence="11" id="KW-1185">Reference proteome</keyword>
<dbReference type="EC" id="4.3.2.1" evidence="3 7"/>
<evidence type="ECO:0000313" key="11">
    <source>
        <dbReference type="Proteomes" id="UP000650616"/>
    </source>
</evidence>
<dbReference type="FunFam" id="1.20.200.10:FF:000015">
    <property type="entry name" value="argininosuccinate lyase isoform X2"/>
    <property type="match status" value="1"/>
</dbReference>
<dbReference type="Gene3D" id="1.10.40.30">
    <property type="entry name" value="Fumarase/aspartase (C-terminal domain)"/>
    <property type="match status" value="1"/>
</dbReference>
<dbReference type="EMBL" id="LIWG01000002">
    <property type="protein sequence ID" value="MBE3607603.1"/>
    <property type="molecule type" value="Genomic_DNA"/>
</dbReference>
<dbReference type="PANTHER" id="PTHR43814:SF1">
    <property type="entry name" value="ARGININOSUCCINATE LYASE"/>
    <property type="match status" value="1"/>
</dbReference>
<dbReference type="Gene3D" id="1.10.275.10">
    <property type="entry name" value="Fumarase/aspartase (N-terminal domain)"/>
    <property type="match status" value="1"/>
</dbReference>
<comment type="subcellular location">
    <subcellularLocation>
        <location evidence="7">Cytoplasm</location>
    </subcellularLocation>
</comment>
<keyword evidence="7" id="KW-0963">Cytoplasm</keyword>
<dbReference type="GO" id="GO:0004056">
    <property type="term" value="F:argininosuccinate lyase activity"/>
    <property type="evidence" value="ECO:0007669"/>
    <property type="project" value="UniProtKB-UniRule"/>
</dbReference>
<dbReference type="InterPro" id="IPR020557">
    <property type="entry name" value="Fumarate_lyase_CS"/>
</dbReference>
<dbReference type="NCBIfam" id="TIGR00838">
    <property type="entry name" value="argH"/>
    <property type="match status" value="1"/>
</dbReference>
<evidence type="ECO:0000313" key="10">
    <source>
        <dbReference type="EMBL" id="MBE3607603.1"/>
    </source>
</evidence>
<dbReference type="PROSITE" id="PS00163">
    <property type="entry name" value="FUMARATE_LYASES"/>
    <property type="match status" value="1"/>
</dbReference>
<organism evidence="10 11">
    <name type="scientific">Campylobacter californiensis</name>
    <dbReference type="NCBI Taxonomy" id="1032243"/>
    <lineage>
        <taxon>Bacteria</taxon>
        <taxon>Pseudomonadati</taxon>
        <taxon>Campylobacterota</taxon>
        <taxon>Epsilonproteobacteria</taxon>
        <taxon>Campylobacterales</taxon>
        <taxon>Campylobacteraceae</taxon>
        <taxon>Campylobacter</taxon>
    </lineage>
</organism>
<evidence type="ECO:0000259" key="8">
    <source>
        <dbReference type="Pfam" id="PF00206"/>
    </source>
</evidence>
<dbReference type="Gene3D" id="1.20.200.10">
    <property type="entry name" value="Fumarase/aspartase (Central domain)"/>
    <property type="match status" value="1"/>
</dbReference>
<keyword evidence="4 7" id="KW-0055">Arginine biosynthesis</keyword>
<dbReference type="Pfam" id="PF00206">
    <property type="entry name" value="Lyase_1"/>
    <property type="match status" value="1"/>
</dbReference>
<dbReference type="InterPro" id="IPR008948">
    <property type="entry name" value="L-Aspartase-like"/>
</dbReference>
<evidence type="ECO:0000256" key="7">
    <source>
        <dbReference type="HAMAP-Rule" id="MF_00006"/>
    </source>
</evidence>
<evidence type="ECO:0000259" key="9">
    <source>
        <dbReference type="Pfam" id="PF14698"/>
    </source>
</evidence>
<accession>A0AAW3ZV69</accession>
<comment type="similarity">
    <text evidence="7">Belongs to the lyase 1 family. Argininosuccinate lyase subfamily.</text>
</comment>
<comment type="caution">
    <text evidence="10">The sequence shown here is derived from an EMBL/GenBank/DDBJ whole genome shotgun (WGS) entry which is preliminary data.</text>
</comment>
<dbReference type="Proteomes" id="UP000650616">
    <property type="component" value="Unassembled WGS sequence"/>
</dbReference>
<dbReference type="CDD" id="cd01359">
    <property type="entry name" value="Argininosuccinate_lyase"/>
    <property type="match status" value="1"/>
</dbReference>
<dbReference type="SUPFAM" id="SSF48557">
    <property type="entry name" value="L-aspartase-like"/>
    <property type="match status" value="1"/>
</dbReference>
<comment type="catalytic activity">
    <reaction evidence="1 7">
        <text>2-(N(omega)-L-arginino)succinate = fumarate + L-arginine</text>
        <dbReference type="Rhea" id="RHEA:24020"/>
        <dbReference type="ChEBI" id="CHEBI:29806"/>
        <dbReference type="ChEBI" id="CHEBI:32682"/>
        <dbReference type="ChEBI" id="CHEBI:57472"/>
        <dbReference type="EC" id="4.3.2.1"/>
    </reaction>
</comment>
<evidence type="ECO:0000256" key="3">
    <source>
        <dbReference type="ARBA" id="ARBA00012338"/>
    </source>
</evidence>
<dbReference type="FunFam" id="1.10.275.10:FF:000002">
    <property type="entry name" value="Argininosuccinate lyase"/>
    <property type="match status" value="1"/>
</dbReference>
<feature type="domain" description="Fumarate lyase N-terminal" evidence="8">
    <location>
        <begin position="7"/>
        <end position="302"/>
    </location>
</feature>
<dbReference type="FunFam" id="1.10.40.30:FF:000001">
    <property type="entry name" value="Argininosuccinate lyase"/>
    <property type="match status" value="1"/>
</dbReference>
<keyword evidence="6 7" id="KW-0456">Lyase</keyword>
<dbReference type="HAMAP" id="MF_00006">
    <property type="entry name" value="Arg_succ_lyase"/>
    <property type="match status" value="1"/>
</dbReference>
<dbReference type="InterPro" id="IPR009049">
    <property type="entry name" value="Argininosuccinate_lyase"/>
</dbReference>
<sequence length="460" mass="50965">MKKMWSGRFSGESSRLLEEFNASIGFDKNLYREDIAGSKAHAKMLGACGILKQNEAEAIIKGLDGVLAEIESGKFEFKIEDEDIHMSVEKRLSEIIGKELGGRLHTARSRNDQVALDFRLFVLRSGKEIMAELRAFIATLANIAKSHKDTLMPGFTHLQHAQPVSLAYHLMAYAFMFRRDFERFASSVERNNLSPLGSAALAGTPHKIDRDMTARELGFKGATQNAMDSVSDRDFALEILFNISVLMTHASRLCEELILWSSQEFGFVTISDTYSTGSSIMPQKKNPDVAELIRGKTGRVNGNLIALLTVMKGLPLAYNKDMQEDKEGVFDSVHTALTSVHILNEMLKEAKFNEQNMLKVTKKGHLSATDLADYLVREKNVPFRTAHFITGKAVAYAENLGVDLSELTGEQLASIDESLSADAVKFLDLNASKEARSSKGGTANASVQVQIDEIESWLKF</sequence>
<dbReference type="AlphaFoldDB" id="A0AAW3ZV69"/>
<dbReference type="InterPro" id="IPR029419">
    <property type="entry name" value="Arg_succ_lyase_C"/>
</dbReference>
<name>A0AAW3ZV69_9BACT</name>
<dbReference type="RefSeq" id="WP_170015562.1">
    <property type="nucleotide sequence ID" value="NZ_CP012545.1"/>
</dbReference>
<dbReference type="GO" id="GO:0005829">
    <property type="term" value="C:cytosol"/>
    <property type="evidence" value="ECO:0007669"/>
    <property type="project" value="TreeGrafter"/>
</dbReference>
<comment type="pathway">
    <text evidence="2 7">Amino-acid biosynthesis; L-arginine biosynthesis; L-arginine from L-ornithine and carbamoyl phosphate: step 3/3.</text>
</comment>